<comment type="similarity">
    <text evidence="1 7 8">Belongs to the universal ribosomal protein uS19 family.</text>
</comment>
<dbReference type="Gene3D" id="3.30.860.10">
    <property type="entry name" value="30s Ribosomal Protein S19, Chain A"/>
    <property type="match status" value="1"/>
</dbReference>
<evidence type="ECO:0000313" key="11">
    <source>
        <dbReference type="Proteomes" id="UP000324595"/>
    </source>
</evidence>
<dbReference type="InterPro" id="IPR005732">
    <property type="entry name" value="Ribosomal_uS19_bac-type"/>
</dbReference>
<evidence type="ECO:0000256" key="4">
    <source>
        <dbReference type="ARBA" id="ARBA00022980"/>
    </source>
</evidence>
<comment type="function">
    <text evidence="7">Protein S19 forms a complex with S13 that binds strongly to the 16S ribosomal RNA.</text>
</comment>
<dbReference type="PANTHER" id="PTHR11880">
    <property type="entry name" value="RIBOSOMAL PROTEIN S19P FAMILY MEMBER"/>
    <property type="match status" value="1"/>
</dbReference>
<protein>
    <recommendedName>
        <fullName evidence="6 7">Small ribosomal subunit protein uS19</fullName>
    </recommendedName>
</protein>
<dbReference type="OrthoDB" id="9797833at2"/>
<dbReference type="EMBL" id="VNHY01000006">
    <property type="protein sequence ID" value="TYP91453.1"/>
    <property type="molecule type" value="Genomic_DNA"/>
</dbReference>
<dbReference type="GO" id="GO:0005737">
    <property type="term" value="C:cytoplasm"/>
    <property type="evidence" value="ECO:0007669"/>
    <property type="project" value="UniProtKB-ARBA"/>
</dbReference>
<evidence type="ECO:0000313" key="10">
    <source>
        <dbReference type="EMBL" id="TYP91453.1"/>
    </source>
</evidence>
<dbReference type="PROSITE" id="PS00323">
    <property type="entry name" value="RIBOSOMAL_S19"/>
    <property type="match status" value="1"/>
</dbReference>
<dbReference type="InterPro" id="IPR023575">
    <property type="entry name" value="Ribosomal_uS19_SF"/>
</dbReference>
<dbReference type="FunFam" id="3.30.860.10:FF:000001">
    <property type="entry name" value="30S ribosomal protein S19"/>
    <property type="match status" value="1"/>
</dbReference>
<evidence type="ECO:0000256" key="5">
    <source>
        <dbReference type="ARBA" id="ARBA00023274"/>
    </source>
</evidence>
<dbReference type="InterPro" id="IPR020934">
    <property type="entry name" value="Ribosomal_uS19_CS"/>
</dbReference>
<feature type="region of interest" description="Disordered" evidence="9">
    <location>
        <begin position="75"/>
        <end position="98"/>
    </location>
</feature>
<dbReference type="NCBIfam" id="TIGR01050">
    <property type="entry name" value="rpsS_bact"/>
    <property type="match status" value="1"/>
</dbReference>
<keyword evidence="11" id="KW-1185">Reference proteome</keyword>
<gene>
    <name evidence="7" type="primary">rpsS</name>
    <name evidence="10" type="ORF">LX73_2589</name>
</gene>
<feature type="compositionally biased region" description="Basic and acidic residues" evidence="9">
    <location>
        <begin position="82"/>
        <end position="98"/>
    </location>
</feature>
<keyword evidence="4 7" id="KW-0689">Ribosomal protein</keyword>
<dbReference type="GO" id="GO:0015935">
    <property type="term" value="C:small ribosomal subunit"/>
    <property type="evidence" value="ECO:0007669"/>
    <property type="project" value="InterPro"/>
</dbReference>
<evidence type="ECO:0000256" key="1">
    <source>
        <dbReference type="ARBA" id="ARBA00007345"/>
    </source>
</evidence>
<dbReference type="AlphaFoldDB" id="A0A5D3YH34"/>
<proteinExistence type="inferred from homology"/>
<dbReference type="RefSeq" id="WP_148899900.1">
    <property type="nucleotide sequence ID" value="NZ_VNHY01000006.1"/>
</dbReference>
<keyword evidence="5 7" id="KW-0687">Ribonucleoprotein</keyword>
<evidence type="ECO:0000256" key="2">
    <source>
        <dbReference type="ARBA" id="ARBA00022730"/>
    </source>
</evidence>
<comment type="caution">
    <text evidence="10">The sequence shown here is derived from an EMBL/GenBank/DDBJ whole genome shotgun (WGS) entry which is preliminary data.</text>
</comment>
<dbReference type="GO" id="GO:0003735">
    <property type="term" value="F:structural constituent of ribosome"/>
    <property type="evidence" value="ECO:0007669"/>
    <property type="project" value="InterPro"/>
</dbReference>
<sequence>MPRSLRKGPYVYYKLQRKVDAMNESGKKNVIKTWSRSSMVTPDFLGLTIAVHNGKQFIPVFITEDMVGHKLGEFAPTRTFHGHPEKTATREAPKKPGM</sequence>
<dbReference type="HAMAP" id="MF_00531">
    <property type="entry name" value="Ribosomal_uS19"/>
    <property type="match status" value="1"/>
</dbReference>
<organism evidence="10 11">
    <name type="scientific">Fodinibius salinus</name>
    <dbReference type="NCBI Taxonomy" id="860790"/>
    <lineage>
        <taxon>Bacteria</taxon>
        <taxon>Pseudomonadati</taxon>
        <taxon>Balneolota</taxon>
        <taxon>Balneolia</taxon>
        <taxon>Balneolales</taxon>
        <taxon>Balneolaceae</taxon>
        <taxon>Fodinibius</taxon>
    </lineage>
</organism>
<dbReference type="SUPFAM" id="SSF54570">
    <property type="entry name" value="Ribosomal protein S19"/>
    <property type="match status" value="1"/>
</dbReference>
<dbReference type="PANTHER" id="PTHR11880:SF8">
    <property type="entry name" value="SMALL RIBOSOMAL SUBUNIT PROTEIN US19M"/>
    <property type="match status" value="1"/>
</dbReference>
<evidence type="ECO:0000256" key="6">
    <source>
        <dbReference type="ARBA" id="ARBA00035163"/>
    </source>
</evidence>
<dbReference type="InterPro" id="IPR002222">
    <property type="entry name" value="Ribosomal_uS19"/>
</dbReference>
<dbReference type="Proteomes" id="UP000324595">
    <property type="component" value="Unassembled WGS sequence"/>
</dbReference>
<evidence type="ECO:0000256" key="8">
    <source>
        <dbReference type="RuleBase" id="RU003485"/>
    </source>
</evidence>
<dbReference type="GO" id="GO:0006412">
    <property type="term" value="P:translation"/>
    <property type="evidence" value="ECO:0007669"/>
    <property type="project" value="UniProtKB-UniRule"/>
</dbReference>
<evidence type="ECO:0000256" key="9">
    <source>
        <dbReference type="SAM" id="MobiDB-lite"/>
    </source>
</evidence>
<reference evidence="10 11" key="1">
    <citation type="submission" date="2019-07" db="EMBL/GenBank/DDBJ databases">
        <title>Genomic Encyclopedia of Archaeal and Bacterial Type Strains, Phase II (KMG-II): from individual species to whole genera.</title>
        <authorList>
            <person name="Goeker M."/>
        </authorList>
    </citation>
    <scope>NUCLEOTIDE SEQUENCE [LARGE SCALE GENOMIC DNA]</scope>
    <source>
        <strain evidence="10 11">DSM 21935</strain>
    </source>
</reference>
<dbReference type="Pfam" id="PF00203">
    <property type="entry name" value="Ribosomal_S19"/>
    <property type="match status" value="1"/>
</dbReference>
<keyword evidence="2 7" id="KW-0699">rRNA-binding</keyword>
<evidence type="ECO:0000256" key="3">
    <source>
        <dbReference type="ARBA" id="ARBA00022884"/>
    </source>
</evidence>
<name>A0A5D3YH34_9BACT</name>
<evidence type="ECO:0000256" key="7">
    <source>
        <dbReference type="HAMAP-Rule" id="MF_00531"/>
    </source>
</evidence>
<dbReference type="GO" id="GO:0000028">
    <property type="term" value="P:ribosomal small subunit assembly"/>
    <property type="evidence" value="ECO:0007669"/>
    <property type="project" value="TreeGrafter"/>
</dbReference>
<dbReference type="GO" id="GO:0019843">
    <property type="term" value="F:rRNA binding"/>
    <property type="evidence" value="ECO:0007669"/>
    <property type="project" value="UniProtKB-UniRule"/>
</dbReference>
<keyword evidence="3 7" id="KW-0694">RNA-binding</keyword>
<dbReference type="PRINTS" id="PR00975">
    <property type="entry name" value="RIBOSOMALS19"/>
</dbReference>
<dbReference type="PIRSF" id="PIRSF002144">
    <property type="entry name" value="Ribosomal_S19"/>
    <property type="match status" value="1"/>
</dbReference>
<accession>A0A5D3YH34</accession>